<dbReference type="PROSITE" id="PS00356">
    <property type="entry name" value="HTH_LACI_1"/>
    <property type="match status" value="1"/>
</dbReference>
<sequence length="334" mass="35534">MADVAKVAGVSHQTVSRVLSDHPNVRESTRARVREVIAELEYRPNPAARALVTKRSRTLGVIAANTTLYGPASILAGLEHAARAKGYLIAAVSLDELSETALRKALEHLAAWGVEGGVVMTPHERTVAALLRLAAPFPIVTVEGGHDLDVPGVALDQYAGARMVTEHLLSLGHASVWHVTGPREWLEAEGRFQGWRAALDDAGAPVPQWLGGDWSAASGYRAGQLLAAAHRSLDQASKPTAVFVANDHMALGVLRALREAGLRVPEDLAVAGFDGLPESEYFAPPLTTVRQDFAAAGRAGIDLLLQRIEDPSATPVHTTLMPELVIRSSTAARP</sequence>
<dbReference type="CDD" id="cd01574">
    <property type="entry name" value="PBP1_LacI"/>
    <property type="match status" value="1"/>
</dbReference>
<evidence type="ECO:0000313" key="6">
    <source>
        <dbReference type="Proteomes" id="UP000248039"/>
    </source>
</evidence>
<dbReference type="SUPFAM" id="SSF47413">
    <property type="entry name" value="lambda repressor-like DNA-binding domains"/>
    <property type="match status" value="1"/>
</dbReference>
<dbReference type="RefSeq" id="WP_110669635.1">
    <property type="nucleotide sequence ID" value="NZ_PYBW01000043.1"/>
</dbReference>
<dbReference type="InterPro" id="IPR046335">
    <property type="entry name" value="LacI/GalR-like_sensor"/>
</dbReference>
<organism evidence="5 6">
    <name type="scientific">Streptomyces tateyamensis</name>
    <dbReference type="NCBI Taxonomy" id="565073"/>
    <lineage>
        <taxon>Bacteria</taxon>
        <taxon>Bacillati</taxon>
        <taxon>Actinomycetota</taxon>
        <taxon>Actinomycetes</taxon>
        <taxon>Kitasatosporales</taxon>
        <taxon>Streptomycetaceae</taxon>
        <taxon>Streptomyces</taxon>
    </lineage>
</organism>
<evidence type="ECO:0000256" key="3">
    <source>
        <dbReference type="ARBA" id="ARBA00023163"/>
    </source>
</evidence>
<dbReference type="Gene3D" id="1.10.260.40">
    <property type="entry name" value="lambda repressor-like DNA-binding domains"/>
    <property type="match status" value="1"/>
</dbReference>
<reference evidence="5 6" key="1">
    <citation type="submission" date="2018-03" db="EMBL/GenBank/DDBJ databases">
        <title>Bioinformatic expansion and discovery of thiopeptide antibiotics.</title>
        <authorList>
            <person name="Schwalen C.J."/>
            <person name="Hudson G.A."/>
            <person name="Mitchell D.A."/>
        </authorList>
    </citation>
    <scope>NUCLEOTIDE SEQUENCE [LARGE SCALE GENOMIC DNA]</scope>
    <source>
        <strain evidence="5 6">ATCC 21389</strain>
    </source>
</reference>
<dbReference type="PANTHER" id="PTHR30146:SF109">
    <property type="entry name" value="HTH-TYPE TRANSCRIPTIONAL REGULATOR GALS"/>
    <property type="match status" value="1"/>
</dbReference>
<dbReference type="Pfam" id="PF00356">
    <property type="entry name" value="LacI"/>
    <property type="match status" value="1"/>
</dbReference>
<dbReference type="PANTHER" id="PTHR30146">
    <property type="entry name" value="LACI-RELATED TRANSCRIPTIONAL REPRESSOR"/>
    <property type="match status" value="1"/>
</dbReference>
<dbReference type="OrthoDB" id="9785139at2"/>
<protein>
    <submittedName>
        <fullName evidence="5">LacI family transcriptional regulator</fullName>
    </submittedName>
</protein>
<dbReference type="InterPro" id="IPR000843">
    <property type="entry name" value="HTH_LacI"/>
</dbReference>
<dbReference type="InterPro" id="IPR028082">
    <property type="entry name" value="Peripla_BP_I"/>
</dbReference>
<dbReference type="GO" id="GO:0000976">
    <property type="term" value="F:transcription cis-regulatory region binding"/>
    <property type="evidence" value="ECO:0007669"/>
    <property type="project" value="TreeGrafter"/>
</dbReference>
<accession>A0A2V4NSX0</accession>
<dbReference type="PROSITE" id="PS50932">
    <property type="entry name" value="HTH_LACI_2"/>
    <property type="match status" value="1"/>
</dbReference>
<dbReference type="AlphaFoldDB" id="A0A2V4NSX0"/>
<keyword evidence="2" id="KW-0238">DNA-binding</keyword>
<dbReference type="InterPro" id="IPR010982">
    <property type="entry name" value="Lambda_DNA-bd_dom_sf"/>
</dbReference>
<keyword evidence="6" id="KW-1185">Reference proteome</keyword>
<dbReference type="SMART" id="SM00354">
    <property type="entry name" value="HTH_LACI"/>
    <property type="match status" value="1"/>
</dbReference>
<evidence type="ECO:0000256" key="1">
    <source>
        <dbReference type="ARBA" id="ARBA00023015"/>
    </source>
</evidence>
<proteinExistence type="predicted"/>
<dbReference type="Proteomes" id="UP000248039">
    <property type="component" value="Unassembled WGS sequence"/>
</dbReference>
<evidence type="ECO:0000256" key="2">
    <source>
        <dbReference type="ARBA" id="ARBA00023125"/>
    </source>
</evidence>
<comment type="caution">
    <text evidence="5">The sequence shown here is derived from an EMBL/GenBank/DDBJ whole genome shotgun (WGS) entry which is preliminary data.</text>
</comment>
<feature type="domain" description="HTH lacI-type" evidence="4">
    <location>
        <begin position="1"/>
        <end position="53"/>
    </location>
</feature>
<dbReference type="Gene3D" id="3.40.50.2300">
    <property type="match status" value="2"/>
</dbReference>
<gene>
    <name evidence="5" type="ORF">C7C46_14435</name>
</gene>
<keyword evidence="1" id="KW-0805">Transcription regulation</keyword>
<keyword evidence="3" id="KW-0804">Transcription</keyword>
<dbReference type="Pfam" id="PF13377">
    <property type="entry name" value="Peripla_BP_3"/>
    <property type="match status" value="1"/>
</dbReference>
<name>A0A2V4NSX0_9ACTN</name>
<dbReference type="SUPFAM" id="SSF53822">
    <property type="entry name" value="Periplasmic binding protein-like I"/>
    <property type="match status" value="1"/>
</dbReference>
<evidence type="ECO:0000313" key="5">
    <source>
        <dbReference type="EMBL" id="PYC79579.1"/>
    </source>
</evidence>
<dbReference type="EMBL" id="PYBW01000043">
    <property type="protein sequence ID" value="PYC79579.1"/>
    <property type="molecule type" value="Genomic_DNA"/>
</dbReference>
<evidence type="ECO:0000259" key="4">
    <source>
        <dbReference type="PROSITE" id="PS50932"/>
    </source>
</evidence>
<dbReference type="GO" id="GO:0003700">
    <property type="term" value="F:DNA-binding transcription factor activity"/>
    <property type="evidence" value="ECO:0007669"/>
    <property type="project" value="TreeGrafter"/>
</dbReference>
<dbReference type="CDD" id="cd01392">
    <property type="entry name" value="HTH_LacI"/>
    <property type="match status" value="1"/>
</dbReference>